<dbReference type="PRINTS" id="PR00791">
    <property type="entry name" value="PEPDIPTASEA"/>
</dbReference>
<keyword evidence="11" id="KW-1185">Reference proteome</keyword>
<dbReference type="PROSITE" id="PS51257">
    <property type="entry name" value="PROKAR_LIPOPROTEIN"/>
    <property type="match status" value="1"/>
</dbReference>
<evidence type="ECO:0000256" key="6">
    <source>
        <dbReference type="PIRSR" id="PIRSR601548-2"/>
    </source>
</evidence>
<evidence type="ECO:0000256" key="9">
    <source>
        <dbReference type="PIRSR" id="PIRSR601548-8"/>
    </source>
</evidence>
<evidence type="ECO:0000256" key="8">
    <source>
        <dbReference type="PIRSR" id="PIRSR601548-4"/>
    </source>
</evidence>
<feature type="binding site" evidence="6">
    <location>
        <position position="227"/>
    </location>
    <ligand>
        <name>chloride</name>
        <dbReference type="ChEBI" id="CHEBI:17996"/>
        <label>1</label>
    </ligand>
</feature>
<feature type="active site" description="Proton acceptor 1" evidence="4">
    <location>
        <position position="406"/>
    </location>
</feature>
<evidence type="ECO:0000256" key="2">
    <source>
        <dbReference type="ARBA" id="ARBA00023157"/>
    </source>
</evidence>
<dbReference type="AlphaFoldDB" id="A0A4R6V2R3"/>
<accession>A0A4R6V2R3</accession>
<keyword evidence="3" id="KW-0325">Glycoprotein</keyword>
<keyword evidence="2 8" id="KW-1015">Disulfide bond</keyword>
<evidence type="ECO:0000256" key="4">
    <source>
        <dbReference type="PIRSR" id="PIRSR601548-1"/>
    </source>
</evidence>
<reference evidence="10 11" key="1">
    <citation type="submission" date="2019-03" db="EMBL/GenBank/DDBJ databases">
        <title>Genomic Encyclopedia of Type Strains, Phase IV (KMG-IV): sequencing the most valuable type-strain genomes for metagenomic binning, comparative biology and taxonomic classification.</title>
        <authorList>
            <person name="Goeker M."/>
        </authorList>
    </citation>
    <scope>NUCLEOTIDE SEQUENCE [LARGE SCALE GENOMIC DNA]</scope>
    <source>
        <strain evidence="10 11">DSM 103792</strain>
    </source>
</reference>
<evidence type="ECO:0000256" key="7">
    <source>
        <dbReference type="PIRSR" id="PIRSR601548-3"/>
    </source>
</evidence>
<dbReference type="PROSITE" id="PS52011">
    <property type="entry name" value="PEPTIDASE_M2"/>
    <property type="match status" value="1"/>
</dbReference>
<dbReference type="RefSeq" id="WP_133587538.1">
    <property type="nucleotide sequence ID" value="NZ_CP037953.1"/>
</dbReference>
<feature type="binding site" evidence="7">
    <location>
        <position position="433"/>
    </location>
    <ligand>
        <name>Zn(2+)</name>
        <dbReference type="ChEBI" id="CHEBI:29105"/>
        <label>1</label>
        <note>catalytic</note>
    </ligand>
</feature>
<dbReference type="OrthoDB" id="5241329at2"/>
<organism evidence="10 11">
    <name type="scientific">Permianibacter aggregans</name>
    <dbReference type="NCBI Taxonomy" id="1510150"/>
    <lineage>
        <taxon>Bacteria</taxon>
        <taxon>Pseudomonadati</taxon>
        <taxon>Pseudomonadota</taxon>
        <taxon>Gammaproteobacteria</taxon>
        <taxon>Pseudomonadales</taxon>
        <taxon>Pseudomonadaceae</taxon>
        <taxon>Permianibacter</taxon>
    </lineage>
</organism>
<keyword evidence="1" id="KW-0732">Signal</keyword>
<feature type="binding site" evidence="9">
    <location>
        <position position="405"/>
    </location>
    <ligand>
        <name>Zn(2+)</name>
        <dbReference type="ChEBI" id="CHEBI:29105"/>
        <label>2</label>
        <note>catalytic</note>
    </ligand>
</feature>
<gene>
    <name evidence="10" type="ORF">EV696_10285</name>
</gene>
<keyword evidence="7" id="KW-0479">Metal-binding</keyword>
<sequence length="634" mass="70901">MLLPTKRFLPTVVAVTIALTLTACQSEKMENSPVQAEGVTAADAEQFVNHAEAELLKLNLEAQAAAWVAETYITVDSEKLAADANEKFIAKGVEFANQSKQFIGMNLPPVTARKLEKIRLALTLPAPSDAEKTSELAKIATKLNNQYGAGKYCKSVDGKETCFSLGQLEDQISSADSTPAERLEAWSGWHSVSPAMREDYVRLVNIANEGAKELGYNDVGALWRSKYDMPADDFAKELDRLWGQVEPLYQALHCHVRAKLNEKYGSDVVPANGPIPAHMLGNMWAQQWGNIYDAVKPEGIGSSVNLDKLVVAKYGNPTTLTVDNVNTLDPKTLPEGKMVLAGEAFFSSLGFAPLPETFWQRSQFLKPRDRDVVCHASAWDLDNQDDIRIKMCIKMNAEDFVTIHHELGHNYYQRAYKNQPFLFMDSANDGFHEAIGDTVALGITPKYLVEIGLLDKEPDASEDVAILLRQALDKVAFLPFGLLVDQWRWKVFNGELTPAQYNDGWWQLREKYQGVKAPIARDANAFDPGAKYHVPGNVPYSRYFLAHILQFQFYKEMCKMAGHDGPLHRCTFYGNKEVGERLNAMLEMGASKPWQDALEKMTGQREMDASAVEQYFAPLKAWLDEQNVGRQCGW</sequence>
<feature type="binding site" evidence="7">
    <location>
        <position position="409"/>
    </location>
    <ligand>
        <name>Zn(2+)</name>
        <dbReference type="ChEBI" id="CHEBI:29105"/>
        <label>1</label>
        <note>catalytic</note>
    </ligand>
</feature>
<evidence type="ECO:0000313" key="11">
    <source>
        <dbReference type="Proteomes" id="UP000295375"/>
    </source>
</evidence>
<evidence type="ECO:0000256" key="3">
    <source>
        <dbReference type="ARBA" id="ARBA00023180"/>
    </source>
</evidence>
<dbReference type="PANTHER" id="PTHR10514">
    <property type="entry name" value="ANGIOTENSIN-CONVERTING ENZYME"/>
    <property type="match status" value="1"/>
</dbReference>
<dbReference type="EMBL" id="SNYM01000002">
    <property type="protein sequence ID" value="TDQ50404.1"/>
    <property type="molecule type" value="Genomic_DNA"/>
</dbReference>
<feature type="disulfide bond" evidence="8">
    <location>
        <begin position="374"/>
        <end position="392"/>
    </location>
</feature>
<dbReference type="GO" id="GO:0008241">
    <property type="term" value="F:peptidyl-dipeptidase activity"/>
    <property type="evidence" value="ECO:0007669"/>
    <property type="project" value="InterPro"/>
</dbReference>
<dbReference type="FunFam" id="1.10.1370.30:FF:000005">
    <property type="entry name" value="Angiotensin-converting enzyme"/>
    <property type="match status" value="1"/>
</dbReference>
<feature type="active site" description="Proton acceptor 2" evidence="5">
    <location>
        <position position="406"/>
    </location>
</feature>
<protein>
    <submittedName>
        <fullName evidence="10">Peptidyl-dipeptidase A</fullName>
    </submittedName>
</protein>
<dbReference type="CDD" id="cd06461">
    <property type="entry name" value="M2_ACE"/>
    <property type="match status" value="1"/>
</dbReference>
<dbReference type="InterPro" id="IPR001548">
    <property type="entry name" value="Peptidase_M2"/>
</dbReference>
<dbReference type="Proteomes" id="UP000295375">
    <property type="component" value="Unassembled WGS sequence"/>
</dbReference>
<dbReference type="GO" id="GO:0016020">
    <property type="term" value="C:membrane"/>
    <property type="evidence" value="ECO:0007669"/>
    <property type="project" value="InterPro"/>
</dbReference>
<dbReference type="GO" id="GO:0006508">
    <property type="term" value="P:proteolysis"/>
    <property type="evidence" value="ECO:0007669"/>
    <property type="project" value="InterPro"/>
</dbReference>
<dbReference type="Pfam" id="PF01401">
    <property type="entry name" value="Peptidase_M2"/>
    <property type="match status" value="1"/>
</dbReference>
<keyword evidence="7" id="KW-0862">Zinc</keyword>
<feature type="binding site" evidence="9">
    <location>
        <position position="433"/>
    </location>
    <ligand>
        <name>Zn(2+)</name>
        <dbReference type="ChEBI" id="CHEBI:29105"/>
        <label>2</label>
        <note>catalytic</note>
    </ligand>
</feature>
<dbReference type="GO" id="GO:0008237">
    <property type="term" value="F:metallopeptidase activity"/>
    <property type="evidence" value="ECO:0007669"/>
    <property type="project" value="InterPro"/>
</dbReference>
<name>A0A4R6V2R3_9GAMM</name>
<feature type="binding site" evidence="9">
    <location>
        <position position="409"/>
    </location>
    <ligand>
        <name>Zn(2+)</name>
        <dbReference type="ChEBI" id="CHEBI:29105"/>
        <label>2</label>
        <note>catalytic</note>
    </ligand>
</feature>
<feature type="active site" description="Proton donor 1" evidence="4">
    <location>
        <position position="533"/>
    </location>
</feature>
<evidence type="ECO:0000256" key="5">
    <source>
        <dbReference type="PIRSR" id="PIRSR601548-11"/>
    </source>
</evidence>
<feature type="disulfide bond" evidence="8">
    <location>
        <begin position="558"/>
        <end position="570"/>
    </location>
</feature>
<dbReference type="Gene3D" id="1.10.1370.30">
    <property type="match status" value="2"/>
</dbReference>
<comment type="caution">
    <text evidence="10">The sequence shown here is derived from an EMBL/GenBank/DDBJ whole genome shotgun (WGS) entry which is preliminary data.</text>
</comment>
<dbReference type="PANTHER" id="PTHR10514:SF27">
    <property type="entry name" value="ANGIOTENSIN-CONVERTING ENZYME"/>
    <property type="match status" value="1"/>
</dbReference>
<feature type="disulfide bond" evidence="8">
    <location>
        <begin position="153"/>
        <end position="162"/>
    </location>
</feature>
<proteinExistence type="predicted"/>
<feature type="binding site" evidence="6">
    <location>
        <position position="542"/>
    </location>
    <ligand>
        <name>chloride</name>
        <dbReference type="ChEBI" id="CHEBI:17996"/>
        <label>1</label>
    </ligand>
</feature>
<feature type="binding site" evidence="7">
    <location>
        <position position="405"/>
    </location>
    <ligand>
        <name>Zn(2+)</name>
        <dbReference type="ChEBI" id="CHEBI:29105"/>
        <label>1</label>
        <note>catalytic</note>
    </ligand>
</feature>
<feature type="active site" description="Proton donor 2" evidence="5">
    <location>
        <position position="533"/>
    </location>
</feature>
<evidence type="ECO:0000256" key="1">
    <source>
        <dbReference type="ARBA" id="ARBA00022729"/>
    </source>
</evidence>
<evidence type="ECO:0000313" key="10">
    <source>
        <dbReference type="EMBL" id="TDQ50404.1"/>
    </source>
</evidence>
<dbReference type="SUPFAM" id="SSF55486">
    <property type="entry name" value="Metalloproteases ('zincins'), catalytic domain"/>
    <property type="match status" value="1"/>
</dbReference>